<reference evidence="1 2" key="2">
    <citation type="journal article" date="2022" name="Mol. Ecol. Resour.">
        <title>The genomes of chicory, endive, great burdock and yacon provide insights into Asteraceae paleo-polyploidization history and plant inulin production.</title>
        <authorList>
            <person name="Fan W."/>
            <person name="Wang S."/>
            <person name="Wang H."/>
            <person name="Wang A."/>
            <person name="Jiang F."/>
            <person name="Liu H."/>
            <person name="Zhao H."/>
            <person name="Xu D."/>
            <person name="Zhang Y."/>
        </authorList>
    </citation>
    <scope>NUCLEOTIDE SEQUENCE [LARGE SCALE GENOMIC DNA]</scope>
    <source>
        <strain evidence="2">cv. Yunnan</strain>
        <tissue evidence="1">Leaves</tissue>
    </source>
</reference>
<accession>A0ACB9D6L5</accession>
<sequence length="655" mass="74110">MASTSRPSHTRYDVFLSFRGEDTRNSFTDHLYSALVRAGLRTFRDDDEIDRGQEIKPELRRAITESRASIVVLSKNYAESGWCLDELVLILEQRQNINHFVLPVFYHVDPSDVRNHRQSFSIEGSKWTEVQVNPWKAALTEVSNLAGMTVSGSETDIIAKIVDTVYRKLDLKLLSTPAHLTGMDTRAEVINSWLKDEQSSVNIVAVCGMGGSGKTTLAQYIYNSNKQNFESSSFLQEVAMHNKKPDGLLVLQKQLLKDILGGRNDTISNVLEGTCKIEGALQMKRVLIVLDDIDDHDELSALLGTKTFHAQSKIIITTRHLDMHGWFGSMSRTCYMYKLELLNHDESLELLSCHAFGSKIPMEGFEVLAVQLAQYCEGNPLALKVLGSSLYAGFDEPHKRYSMIEIWRSTLNSLNSFKGDLDGKIEAILRKSFDSLPRDSHKELFLHVACFFIDEYIDFVVNILEDEWHVTAGIMTLVNKCLLTISPINKLMMHQLLQEMGRKIVREESKDPAKRSIVWNDDESYRVLRKGKGSETIEDLALDMRNLKKGTKKLAFSTSSIAKMDQLKFLKLRHVELTGPYDDFPELIWLSWQGSPLKTIPSGLLMSSLVAIDMSYGDLEKFEPPTVLDSAKIVNLYGCHNLVKFGVSRCCMNMV</sequence>
<proteinExistence type="predicted"/>
<name>A0ACB9D6L5_9ASTR</name>
<keyword evidence="2" id="KW-1185">Reference proteome</keyword>
<gene>
    <name evidence="1" type="ORF">L1987_59933</name>
</gene>
<comment type="caution">
    <text evidence="1">The sequence shown here is derived from an EMBL/GenBank/DDBJ whole genome shotgun (WGS) entry which is preliminary data.</text>
</comment>
<protein>
    <submittedName>
        <fullName evidence="1">Uncharacterized protein</fullName>
    </submittedName>
</protein>
<reference evidence="2" key="1">
    <citation type="journal article" date="2022" name="Mol. Ecol. Resour.">
        <title>The genomes of chicory, endive, great burdock and yacon provide insights into Asteraceae palaeo-polyploidization history and plant inulin production.</title>
        <authorList>
            <person name="Fan W."/>
            <person name="Wang S."/>
            <person name="Wang H."/>
            <person name="Wang A."/>
            <person name="Jiang F."/>
            <person name="Liu H."/>
            <person name="Zhao H."/>
            <person name="Xu D."/>
            <person name="Zhang Y."/>
        </authorList>
    </citation>
    <scope>NUCLEOTIDE SEQUENCE [LARGE SCALE GENOMIC DNA]</scope>
    <source>
        <strain evidence="2">cv. Yunnan</strain>
    </source>
</reference>
<organism evidence="1 2">
    <name type="scientific">Smallanthus sonchifolius</name>
    <dbReference type="NCBI Taxonomy" id="185202"/>
    <lineage>
        <taxon>Eukaryota</taxon>
        <taxon>Viridiplantae</taxon>
        <taxon>Streptophyta</taxon>
        <taxon>Embryophyta</taxon>
        <taxon>Tracheophyta</taxon>
        <taxon>Spermatophyta</taxon>
        <taxon>Magnoliopsida</taxon>
        <taxon>eudicotyledons</taxon>
        <taxon>Gunneridae</taxon>
        <taxon>Pentapetalae</taxon>
        <taxon>asterids</taxon>
        <taxon>campanulids</taxon>
        <taxon>Asterales</taxon>
        <taxon>Asteraceae</taxon>
        <taxon>Asteroideae</taxon>
        <taxon>Heliantheae alliance</taxon>
        <taxon>Millerieae</taxon>
        <taxon>Smallanthus</taxon>
    </lineage>
</organism>
<evidence type="ECO:0000313" key="1">
    <source>
        <dbReference type="EMBL" id="KAI3742253.1"/>
    </source>
</evidence>
<dbReference type="Proteomes" id="UP001056120">
    <property type="component" value="Linkage Group LG20"/>
</dbReference>
<evidence type="ECO:0000313" key="2">
    <source>
        <dbReference type="Proteomes" id="UP001056120"/>
    </source>
</evidence>
<dbReference type="EMBL" id="CM042037">
    <property type="protein sequence ID" value="KAI3742253.1"/>
    <property type="molecule type" value="Genomic_DNA"/>
</dbReference>